<proteinExistence type="predicted"/>
<keyword evidence="3" id="KW-1185">Reference proteome</keyword>
<sequence>MGLIYGALPGVDADKLGRRPVDDEQYMDALGPDEDRGGAALLLLGRPDLARQGTSPEPAVRRRALRQPTTGADTSAGAERWNAMTPVT</sequence>
<dbReference type="EMBL" id="CAJGYO010000012">
    <property type="protein sequence ID" value="CAD6263617.1"/>
    <property type="molecule type" value="Genomic_DNA"/>
</dbReference>
<evidence type="ECO:0000313" key="3">
    <source>
        <dbReference type="Proteomes" id="UP000604825"/>
    </source>
</evidence>
<protein>
    <submittedName>
        <fullName evidence="2">Uncharacterized protein</fullName>
    </submittedName>
</protein>
<dbReference type="AlphaFoldDB" id="A0A811R182"/>
<accession>A0A811R182</accession>
<dbReference type="Proteomes" id="UP000604825">
    <property type="component" value="Unassembled WGS sequence"/>
</dbReference>
<evidence type="ECO:0000313" key="2">
    <source>
        <dbReference type="EMBL" id="CAD6263617.1"/>
    </source>
</evidence>
<evidence type="ECO:0000256" key="1">
    <source>
        <dbReference type="SAM" id="MobiDB-lite"/>
    </source>
</evidence>
<reference evidence="2" key="1">
    <citation type="submission" date="2020-10" db="EMBL/GenBank/DDBJ databases">
        <authorList>
            <person name="Han B."/>
            <person name="Lu T."/>
            <person name="Zhao Q."/>
            <person name="Huang X."/>
            <person name="Zhao Y."/>
        </authorList>
    </citation>
    <scope>NUCLEOTIDE SEQUENCE</scope>
</reference>
<organism evidence="2 3">
    <name type="scientific">Miscanthus lutarioriparius</name>
    <dbReference type="NCBI Taxonomy" id="422564"/>
    <lineage>
        <taxon>Eukaryota</taxon>
        <taxon>Viridiplantae</taxon>
        <taxon>Streptophyta</taxon>
        <taxon>Embryophyta</taxon>
        <taxon>Tracheophyta</taxon>
        <taxon>Spermatophyta</taxon>
        <taxon>Magnoliopsida</taxon>
        <taxon>Liliopsida</taxon>
        <taxon>Poales</taxon>
        <taxon>Poaceae</taxon>
        <taxon>PACMAD clade</taxon>
        <taxon>Panicoideae</taxon>
        <taxon>Andropogonodae</taxon>
        <taxon>Andropogoneae</taxon>
        <taxon>Saccharinae</taxon>
        <taxon>Miscanthus</taxon>
    </lineage>
</organism>
<name>A0A811R182_9POAL</name>
<feature type="region of interest" description="Disordered" evidence="1">
    <location>
        <begin position="47"/>
        <end position="88"/>
    </location>
</feature>
<comment type="caution">
    <text evidence="2">The sequence shown here is derived from an EMBL/GenBank/DDBJ whole genome shotgun (WGS) entry which is preliminary data.</text>
</comment>
<gene>
    <name evidence="2" type="ORF">NCGR_LOCUS46922</name>
</gene>